<dbReference type="InterPro" id="IPR026341">
    <property type="entry name" value="T9SS_type_B"/>
</dbReference>
<gene>
    <name evidence="2" type="ORF">KCG49_14440</name>
</gene>
<dbReference type="Proteomes" id="UP001138894">
    <property type="component" value="Unassembled WGS sequence"/>
</dbReference>
<dbReference type="Pfam" id="PF23237">
    <property type="entry name" value="HYR_4C"/>
    <property type="match status" value="2"/>
</dbReference>
<protein>
    <submittedName>
        <fullName evidence="2">Gliding motility-associated C-terminal domain-containing protein</fullName>
    </submittedName>
</protein>
<evidence type="ECO:0000259" key="1">
    <source>
        <dbReference type="Pfam" id="PF23237"/>
    </source>
</evidence>
<keyword evidence="3" id="KW-1185">Reference proteome</keyword>
<evidence type="ECO:0000313" key="2">
    <source>
        <dbReference type="EMBL" id="MBV7270390.1"/>
    </source>
</evidence>
<dbReference type="NCBIfam" id="TIGR04131">
    <property type="entry name" value="Bac_Flav_CTERM"/>
    <property type="match status" value="1"/>
</dbReference>
<reference evidence="2" key="1">
    <citation type="submission" date="2021-04" db="EMBL/GenBank/DDBJ databases">
        <authorList>
            <person name="Pira H."/>
            <person name="Risdian C."/>
            <person name="Wink J."/>
        </authorList>
    </citation>
    <scope>NUCLEOTIDE SEQUENCE</scope>
    <source>
        <strain evidence="2">WHY3</strain>
    </source>
</reference>
<organism evidence="2 3">
    <name type="scientific">Winogradskyella luteola</name>
    <dbReference type="NCBI Taxonomy" id="2828330"/>
    <lineage>
        <taxon>Bacteria</taxon>
        <taxon>Pseudomonadati</taxon>
        <taxon>Bacteroidota</taxon>
        <taxon>Flavobacteriia</taxon>
        <taxon>Flavobacteriales</taxon>
        <taxon>Flavobacteriaceae</taxon>
        <taxon>Winogradskyella</taxon>
    </lineage>
</organism>
<feature type="non-terminal residue" evidence="2">
    <location>
        <position position="1"/>
    </location>
</feature>
<name>A0A9X1FAQ5_9FLAO</name>
<dbReference type="EMBL" id="JAGSPD010000014">
    <property type="protein sequence ID" value="MBV7270390.1"/>
    <property type="molecule type" value="Genomic_DNA"/>
</dbReference>
<dbReference type="RefSeq" id="WP_218547507.1">
    <property type="nucleotide sequence ID" value="NZ_JAGSPD010000014.1"/>
</dbReference>
<accession>A0A9X1FAQ5</accession>
<proteinExistence type="predicted"/>
<comment type="caution">
    <text evidence="2">The sequence shown here is derived from an EMBL/GenBank/DDBJ whole genome shotgun (WGS) entry which is preliminary data.</text>
</comment>
<feature type="domain" description="HYR-like" evidence="1">
    <location>
        <begin position="177"/>
        <end position="247"/>
    </location>
</feature>
<feature type="domain" description="HYR-like" evidence="1">
    <location>
        <begin position="22"/>
        <end position="88"/>
    </location>
</feature>
<dbReference type="AlphaFoldDB" id="A0A9X1FAQ5"/>
<sequence length="437" mass="47530">TTLVQTINVVDTTAPTFDVVLPEDVTVECDVIPTVETITATDNCGNATITVVENTMTGSCENEYTLVRIWTAADACGNSIEHTQTITVIDTTAPTFNEALPADIDVECNAIPTAETLTASDNCGDATVDFEEEVTNGACVGDQIIERTWKAVDSCNNEIEHTQIITVRDTTAPTLVTPFDEDITAACDDIPAVPDLVFQDECSNNINVDFNEVSTQQNDFEDYEIIRTWTVTDDCGNEAEFVQTVSVELSNIINAFDSSRCVLDIEFDLFDLLSGDFDMNGTWSVVSGNATINGSLFDPSTVDVGVYTFMYSITEGPCPKEVEVNVTIDDDCVVLPCGEEDVVISKTVTANGDAYNEFFTISGVEDCGFVIELQIFNRWGAEIYKNNNYQNDWNGDAHGSSVGSSGKVPTGTYYYIINLRNSGLKPFAGPIYVATNK</sequence>
<dbReference type="InterPro" id="IPR057078">
    <property type="entry name" value="HYR-4C"/>
</dbReference>
<evidence type="ECO:0000313" key="3">
    <source>
        <dbReference type="Proteomes" id="UP001138894"/>
    </source>
</evidence>
<dbReference type="Pfam" id="PF13585">
    <property type="entry name" value="CHU_C"/>
    <property type="match status" value="1"/>
</dbReference>